<evidence type="ECO:0008006" key="5">
    <source>
        <dbReference type="Google" id="ProtNLM"/>
    </source>
</evidence>
<sequence>MIRKIVIVGNGEVGEGEAGIIDAADFVIRFNDCRSYGAGGSRTDAVAVCNTGRPAKAMLGSREWRSHSGVVSAREIWSVRDPKKFAAMRAPLAVSHPDLDDFCDDYTDAFSAFCAETGKTHVVIDTSLHEAVDASLSAFAPAPYVVPSSGMIVIAEVLNTYADAEVMLAGFGHVGWEWHPFAAERQLVNRYIEEGRLRRFGTDIAAAAGTPYISRKM</sequence>
<evidence type="ECO:0000313" key="2">
    <source>
        <dbReference type="EMBL" id="MBB4538750.1"/>
    </source>
</evidence>
<dbReference type="Proteomes" id="UP000557344">
    <property type="component" value="Unassembled WGS sequence"/>
</dbReference>
<protein>
    <recommendedName>
        <fullName evidence="5">Urease operon accessory protein</fullName>
    </recommendedName>
</protein>
<name>A0A7W6ZMC7_RHIET</name>
<dbReference type="AlphaFoldDB" id="A0A7W6ZMC7"/>
<dbReference type="Gene3D" id="3.90.1480.20">
    <property type="entry name" value="Glycosyl transferase family 29"/>
    <property type="match status" value="1"/>
</dbReference>
<evidence type="ECO:0000313" key="3">
    <source>
        <dbReference type="Proteomes" id="UP000523431"/>
    </source>
</evidence>
<dbReference type="Proteomes" id="UP000523431">
    <property type="component" value="Unassembled WGS sequence"/>
</dbReference>
<accession>A0A7W6ZMC7</accession>
<dbReference type="EMBL" id="JACIHU010000015">
    <property type="protein sequence ID" value="MBB4482922.1"/>
    <property type="molecule type" value="Genomic_DNA"/>
</dbReference>
<evidence type="ECO:0000313" key="4">
    <source>
        <dbReference type="Proteomes" id="UP000557344"/>
    </source>
</evidence>
<reference evidence="3 4" key="1">
    <citation type="submission" date="2020-08" db="EMBL/GenBank/DDBJ databases">
        <title>Genomic Encyclopedia of Type Strains, Phase IV (KMG-V): Genome sequencing to study the core and pangenomes of soil and plant-associated prokaryotes.</title>
        <authorList>
            <person name="Whitman W."/>
        </authorList>
    </citation>
    <scope>NUCLEOTIDE SEQUENCE [LARGE SCALE GENOMIC DNA]</scope>
    <source>
        <strain evidence="1 4">SEMIA 471</strain>
        <strain evidence="2 3">SEMIA 489</strain>
    </source>
</reference>
<dbReference type="InterPro" id="IPR038578">
    <property type="entry name" value="GT29-like_sf"/>
</dbReference>
<gene>
    <name evidence="1" type="ORF">GGE46_005538</name>
    <name evidence="2" type="ORF">GGE57_005534</name>
</gene>
<comment type="caution">
    <text evidence="2">The sequence shown here is derived from an EMBL/GenBank/DDBJ whole genome shotgun (WGS) entry which is preliminary data.</text>
</comment>
<organism evidence="2 3">
    <name type="scientific">Rhizobium etli</name>
    <dbReference type="NCBI Taxonomy" id="29449"/>
    <lineage>
        <taxon>Bacteria</taxon>
        <taxon>Pseudomonadati</taxon>
        <taxon>Pseudomonadota</taxon>
        <taxon>Alphaproteobacteria</taxon>
        <taxon>Hyphomicrobiales</taxon>
        <taxon>Rhizobiaceae</taxon>
        <taxon>Rhizobium/Agrobacterium group</taxon>
        <taxon>Rhizobium</taxon>
    </lineage>
</organism>
<dbReference type="EMBL" id="JACIID010000015">
    <property type="protein sequence ID" value="MBB4538750.1"/>
    <property type="molecule type" value="Genomic_DNA"/>
</dbReference>
<proteinExistence type="predicted"/>
<evidence type="ECO:0000313" key="1">
    <source>
        <dbReference type="EMBL" id="MBB4482922.1"/>
    </source>
</evidence>